<dbReference type="PANTHER" id="PTHR47691">
    <property type="entry name" value="REGULATOR-RELATED"/>
    <property type="match status" value="1"/>
</dbReference>
<dbReference type="PANTHER" id="PTHR47691:SF3">
    <property type="entry name" value="HTH-TYPE TRANSCRIPTIONAL REGULATOR RV0890C-RELATED"/>
    <property type="match status" value="1"/>
</dbReference>
<evidence type="ECO:0000259" key="1">
    <source>
        <dbReference type="PROSITE" id="PS50043"/>
    </source>
</evidence>
<dbReference type="RefSeq" id="WP_344292321.1">
    <property type="nucleotide sequence ID" value="NZ_BAAAPF010000210.1"/>
</dbReference>
<dbReference type="SUPFAM" id="SSF48452">
    <property type="entry name" value="TPR-like"/>
    <property type="match status" value="1"/>
</dbReference>
<dbReference type="SUPFAM" id="SSF52540">
    <property type="entry name" value="P-loop containing nucleoside triphosphate hydrolases"/>
    <property type="match status" value="1"/>
</dbReference>
<dbReference type="Gene3D" id="1.10.10.10">
    <property type="entry name" value="Winged helix-like DNA-binding domain superfamily/Winged helix DNA-binding domain"/>
    <property type="match status" value="1"/>
</dbReference>
<dbReference type="Gene3D" id="3.40.50.300">
    <property type="entry name" value="P-loop containing nucleotide triphosphate hydrolases"/>
    <property type="match status" value="1"/>
</dbReference>
<comment type="caution">
    <text evidence="2">The sequence shown here is derived from an EMBL/GenBank/DDBJ whole genome shotgun (WGS) entry which is preliminary data.</text>
</comment>
<sequence>MSTGTVATTMEHEEALGLADLFAGRMTSPAGYIGATPTSLIGRTGDLDRLATALATPDAGLVTVTGPAGVGKSRLVMEYFRRFGPGPGATVEVFDFGQVTDTAVCALMLRQLKEQFHDGSTSVRSAVERLGPGRHTVLFDHYEDVADELAPLLTEFRRSCPQVRIVTVGTARLGLYGERVVRLRPLPTGNGVAAELSAVARIPAVELFVQCARSVRPEFKLTAENFRYVLAVCRLVGGLPFAIELAANQVKLAEPDLILERFERGAGDLQRIDRHPYSRHSSISDMVGWVFARLRADERLLLNQLAVFEGPFTTRAAAGVLTGFDAAGYRTMERLIDASVLIPDERPDGELSLSIPNSVRLAAARSLVLLPDHEALRKAHGEYFRALAAPRPPAEAGTGARPAAGPESRADLLAAFGYWRDAGDGRSMAVLADALRELSGGTAQTRQCLRLTEEVLRTGVEDARLHARTLESAGELAMRLGSGAARGYLAQARDAHRAVHDDAGVVRCLGLLGDEAYACGDLERARRRFEEGLAVIASPARAGGTGDAAVGAGRYLTRRLAVVLRETGNLARADELARTALAAELGREDFGGVVSARYVLASIRLLEQDTADTRALFADAAEQVGGLPDVAERPECLEMLAITLYKWRRITDWRLLTATLGLADRLRRRQGLARPRPLNELTTAILATASQELTADDYTWAWRSGADLSWEAAMRLMPAEEAKPAAGPEVPTDIADVLTKRELEVALLVAEGLTNRVIARKLGIAEWTVVNHLRKVMRKLGCQSRVQVTRRLATG</sequence>
<dbReference type="InterPro" id="IPR027417">
    <property type="entry name" value="P-loop_NTPase"/>
</dbReference>
<dbReference type="SUPFAM" id="SSF46894">
    <property type="entry name" value="C-terminal effector domain of the bipartite response regulators"/>
    <property type="match status" value="1"/>
</dbReference>
<dbReference type="InterPro" id="IPR041664">
    <property type="entry name" value="AAA_16"/>
</dbReference>
<dbReference type="EMBL" id="BAAAPF010000210">
    <property type="protein sequence ID" value="GAA2139618.1"/>
    <property type="molecule type" value="Genomic_DNA"/>
</dbReference>
<organism evidence="2 3">
    <name type="scientific">Streptomyces synnematoformans</name>
    <dbReference type="NCBI Taxonomy" id="415721"/>
    <lineage>
        <taxon>Bacteria</taxon>
        <taxon>Bacillati</taxon>
        <taxon>Actinomycetota</taxon>
        <taxon>Actinomycetes</taxon>
        <taxon>Kitasatosporales</taxon>
        <taxon>Streptomycetaceae</taxon>
        <taxon>Streptomyces</taxon>
    </lineage>
</organism>
<dbReference type="Gene3D" id="1.25.40.10">
    <property type="entry name" value="Tetratricopeptide repeat domain"/>
    <property type="match status" value="1"/>
</dbReference>
<accession>A0ABP5KZF4</accession>
<dbReference type="Proteomes" id="UP001500443">
    <property type="component" value="Unassembled WGS sequence"/>
</dbReference>
<dbReference type="Pfam" id="PF00196">
    <property type="entry name" value="GerE"/>
    <property type="match status" value="1"/>
</dbReference>
<protein>
    <recommendedName>
        <fullName evidence="1">HTH luxR-type domain-containing protein</fullName>
    </recommendedName>
</protein>
<dbReference type="PRINTS" id="PR00038">
    <property type="entry name" value="HTHLUXR"/>
</dbReference>
<evidence type="ECO:0000313" key="3">
    <source>
        <dbReference type="Proteomes" id="UP001500443"/>
    </source>
</evidence>
<gene>
    <name evidence="2" type="ORF">GCM10009802_49620</name>
</gene>
<dbReference type="InterPro" id="IPR016032">
    <property type="entry name" value="Sig_transdc_resp-reg_C-effctor"/>
</dbReference>
<dbReference type="Pfam" id="PF13191">
    <property type="entry name" value="AAA_16"/>
    <property type="match status" value="1"/>
</dbReference>
<feature type="domain" description="HTH luxR-type" evidence="1">
    <location>
        <begin position="731"/>
        <end position="795"/>
    </location>
</feature>
<name>A0ABP5KZF4_9ACTN</name>
<reference evidence="3" key="1">
    <citation type="journal article" date="2019" name="Int. J. Syst. Evol. Microbiol.">
        <title>The Global Catalogue of Microorganisms (GCM) 10K type strain sequencing project: providing services to taxonomists for standard genome sequencing and annotation.</title>
        <authorList>
            <consortium name="The Broad Institute Genomics Platform"/>
            <consortium name="The Broad Institute Genome Sequencing Center for Infectious Disease"/>
            <person name="Wu L."/>
            <person name="Ma J."/>
        </authorList>
    </citation>
    <scope>NUCLEOTIDE SEQUENCE [LARGE SCALE GENOMIC DNA]</scope>
    <source>
        <strain evidence="3">JCM 15481</strain>
    </source>
</reference>
<evidence type="ECO:0000313" key="2">
    <source>
        <dbReference type="EMBL" id="GAA2139618.1"/>
    </source>
</evidence>
<keyword evidence="3" id="KW-1185">Reference proteome</keyword>
<dbReference type="PROSITE" id="PS50043">
    <property type="entry name" value="HTH_LUXR_2"/>
    <property type="match status" value="1"/>
</dbReference>
<dbReference type="InterPro" id="IPR000792">
    <property type="entry name" value="Tscrpt_reg_LuxR_C"/>
</dbReference>
<dbReference type="CDD" id="cd06170">
    <property type="entry name" value="LuxR_C_like"/>
    <property type="match status" value="1"/>
</dbReference>
<dbReference type="InterPro" id="IPR011990">
    <property type="entry name" value="TPR-like_helical_dom_sf"/>
</dbReference>
<dbReference type="SMART" id="SM00421">
    <property type="entry name" value="HTH_LUXR"/>
    <property type="match status" value="1"/>
</dbReference>
<proteinExistence type="predicted"/>
<dbReference type="InterPro" id="IPR036388">
    <property type="entry name" value="WH-like_DNA-bd_sf"/>
</dbReference>